<evidence type="ECO:0000313" key="5">
    <source>
        <dbReference type="Proteomes" id="UP000315983"/>
    </source>
</evidence>
<comment type="similarity">
    <text evidence="1">Belongs to the DprA/Smf family.</text>
</comment>
<dbReference type="SUPFAM" id="SSF102405">
    <property type="entry name" value="MCP/YpsA-like"/>
    <property type="match status" value="1"/>
</dbReference>
<dbReference type="PANTHER" id="PTHR43022">
    <property type="entry name" value="PROTEIN SMF"/>
    <property type="match status" value="1"/>
</dbReference>
<dbReference type="InterPro" id="IPR036390">
    <property type="entry name" value="WH_DNA-bd_sf"/>
</dbReference>
<dbReference type="EMBL" id="VFOL01000001">
    <property type="protein sequence ID" value="TQL35009.1"/>
    <property type="molecule type" value="Genomic_DNA"/>
</dbReference>
<dbReference type="GO" id="GO:0009294">
    <property type="term" value="P:DNA-mediated transformation"/>
    <property type="evidence" value="ECO:0007669"/>
    <property type="project" value="InterPro"/>
</dbReference>
<name>A0A542XGR0_SALAC</name>
<proteinExistence type="inferred from homology"/>
<dbReference type="Gene3D" id="3.40.50.450">
    <property type="match status" value="1"/>
</dbReference>
<dbReference type="Pfam" id="PF02481">
    <property type="entry name" value="DNA_processg_A"/>
    <property type="match status" value="1"/>
</dbReference>
<dbReference type="Proteomes" id="UP000315983">
    <property type="component" value="Unassembled WGS sequence"/>
</dbReference>
<feature type="region of interest" description="Disordered" evidence="2">
    <location>
        <begin position="1"/>
        <end position="33"/>
    </location>
</feature>
<gene>
    <name evidence="4" type="ORF">FB564_0028</name>
</gene>
<dbReference type="AlphaFoldDB" id="A0A542XGR0"/>
<evidence type="ECO:0000256" key="2">
    <source>
        <dbReference type="SAM" id="MobiDB-lite"/>
    </source>
</evidence>
<evidence type="ECO:0000259" key="3">
    <source>
        <dbReference type="Pfam" id="PF02481"/>
    </source>
</evidence>
<feature type="domain" description="Smf/DprA SLOG" evidence="3">
    <location>
        <begin position="141"/>
        <end position="340"/>
    </location>
</feature>
<sequence length="452" mass="47092">MTTSRGASRGSGATARQDGGGMKHAADDPPTTAALESDRLARVALTWLTEPGNRSVFELVESHGAVDALALLRDGGAPGETLRETVAARLSAGDPLAVAAQAMERADRLGARLVTPADDEWPLPVADLRRLVLTGSTRRVDRETAPPICFWVRGGQPLAETLDRSVAMVGARAATEYGVHTSTELAYGLAERGWTVVSGGAFGIDAAAHRGALTAGGLTVSVLACGLDRPYPMGNAALFDRIADTGLLVSEWMPGADPLRPRFLIRNRVIAAATRGSVLVEAAARSGATQTMHRALAIARPVMVVPGPVTSVMSIGSHELLRQYPEARLVASTAHVLEEVGRIGVDLAPLVRGPTQVRDQLDDESTTVLEALPRRGVRGVDDVAARSGVAVRTALRKLALLEELGLVIQRDDGYALSPVTPTTAPGTPVDTTAARAHRGPPVPPAAGTAAVG</sequence>
<feature type="compositionally biased region" description="Low complexity" evidence="2">
    <location>
        <begin position="418"/>
        <end position="434"/>
    </location>
</feature>
<comment type="caution">
    <text evidence="4">The sequence shown here is derived from an EMBL/GenBank/DDBJ whole genome shotgun (WGS) entry which is preliminary data.</text>
</comment>
<evidence type="ECO:0000313" key="4">
    <source>
        <dbReference type="EMBL" id="TQL35009.1"/>
    </source>
</evidence>
<dbReference type="GeneID" id="93769401"/>
<reference evidence="4 5" key="1">
    <citation type="submission" date="2019-06" db="EMBL/GenBank/DDBJ databases">
        <title>Sequencing the genomes of 1000 actinobacteria strains.</title>
        <authorList>
            <person name="Klenk H.-P."/>
        </authorList>
    </citation>
    <scope>NUCLEOTIDE SEQUENCE [LARGE SCALE GENOMIC DNA]</scope>
    <source>
        <strain evidence="4 5">DSM 44819</strain>
    </source>
</reference>
<organism evidence="4 5">
    <name type="scientific">Salinispora arenicola</name>
    <dbReference type="NCBI Taxonomy" id="168697"/>
    <lineage>
        <taxon>Bacteria</taxon>
        <taxon>Bacillati</taxon>
        <taxon>Actinomycetota</taxon>
        <taxon>Actinomycetes</taxon>
        <taxon>Micromonosporales</taxon>
        <taxon>Micromonosporaceae</taxon>
        <taxon>Salinispora</taxon>
    </lineage>
</organism>
<protein>
    <submittedName>
        <fullName evidence="4">DNA processing protein</fullName>
    </submittedName>
</protein>
<dbReference type="InterPro" id="IPR003488">
    <property type="entry name" value="DprA"/>
</dbReference>
<dbReference type="InterPro" id="IPR057666">
    <property type="entry name" value="DrpA_SLOG"/>
</dbReference>
<dbReference type="PANTHER" id="PTHR43022:SF1">
    <property type="entry name" value="PROTEIN SMF"/>
    <property type="match status" value="1"/>
</dbReference>
<feature type="region of interest" description="Disordered" evidence="2">
    <location>
        <begin position="415"/>
        <end position="452"/>
    </location>
</feature>
<evidence type="ECO:0000256" key="1">
    <source>
        <dbReference type="ARBA" id="ARBA00006525"/>
    </source>
</evidence>
<dbReference type="RefSeq" id="WP_018800983.1">
    <property type="nucleotide sequence ID" value="NZ_BOQM01000007.1"/>
</dbReference>
<accession>A0A542XGR0</accession>
<dbReference type="SUPFAM" id="SSF46785">
    <property type="entry name" value="Winged helix' DNA-binding domain"/>
    <property type="match status" value="1"/>
</dbReference>